<protein>
    <submittedName>
        <fullName evidence="1">Uncharacterized protein</fullName>
    </submittedName>
</protein>
<dbReference type="RefSeq" id="WP_172207542.1">
    <property type="nucleotide sequence ID" value="NZ_BLLI01000006.1"/>
</dbReference>
<keyword evidence="2" id="KW-1185">Reference proteome</keyword>
<name>A0A6A0BAX6_9LACT</name>
<dbReference type="EMBL" id="BLLI01000006">
    <property type="protein sequence ID" value="GFH41815.1"/>
    <property type="molecule type" value="Genomic_DNA"/>
</dbReference>
<dbReference type="AlphaFoldDB" id="A0A6A0BAX6"/>
<accession>A0A6A0BAX6</accession>
<reference evidence="1 2" key="1">
    <citation type="submission" date="2020-02" db="EMBL/GenBank/DDBJ databases">
        <title>Draft genome sequence of Lactococcus sp. Hs30E4-3.</title>
        <authorList>
            <person name="Noda S."/>
            <person name="Yuki M."/>
            <person name="Ohkuma M."/>
        </authorList>
    </citation>
    <scope>NUCLEOTIDE SEQUENCE [LARGE SCALE GENOMIC DNA]</scope>
    <source>
        <strain evidence="1 2">Hs30E4-3</strain>
    </source>
</reference>
<dbReference type="Proteomes" id="UP000480303">
    <property type="component" value="Unassembled WGS sequence"/>
</dbReference>
<evidence type="ECO:0000313" key="1">
    <source>
        <dbReference type="EMBL" id="GFH41815.1"/>
    </source>
</evidence>
<gene>
    <name evidence="1" type="ORF">Hs30E_03660</name>
</gene>
<proteinExistence type="predicted"/>
<organism evidence="1 2">
    <name type="scientific">Pseudolactococcus hodotermopsidis</name>
    <dbReference type="NCBI Taxonomy" id="2709157"/>
    <lineage>
        <taxon>Bacteria</taxon>
        <taxon>Bacillati</taxon>
        <taxon>Bacillota</taxon>
        <taxon>Bacilli</taxon>
        <taxon>Lactobacillales</taxon>
        <taxon>Streptococcaceae</taxon>
        <taxon>Pseudolactococcus</taxon>
    </lineage>
</organism>
<evidence type="ECO:0000313" key="2">
    <source>
        <dbReference type="Proteomes" id="UP000480303"/>
    </source>
</evidence>
<comment type="caution">
    <text evidence="1">The sequence shown here is derived from an EMBL/GenBank/DDBJ whole genome shotgun (WGS) entry which is preliminary data.</text>
</comment>
<sequence>MKLVGASRGRLTIKGILTKMGESEFLEMPYNKVGVWAGAHFYILS</sequence>